<evidence type="ECO:0000256" key="1">
    <source>
        <dbReference type="SAM" id="MobiDB-lite"/>
    </source>
</evidence>
<evidence type="ECO:0000313" key="3">
    <source>
        <dbReference type="Proteomes" id="UP001054837"/>
    </source>
</evidence>
<protein>
    <submittedName>
        <fullName evidence="2">Uncharacterized protein</fullName>
    </submittedName>
</protein>
<sequence length="126" mass="14994">MKDIGRMKKTNLQEKSPASFAEEGETGQAIQICGHQLRNDSESRQCDDTAYADWKLKVQCADKIGKPRYAVIWDRVLSRQLQYQLAVQWEELERVWLRITSRQLHSLRMNRLWKRMVVLYYSLFTN</sequence>
<comment type="caution">
    <text evidence="2">The sequence shown here is derived from an EMBL/GenBank/DDBJ whole genome shotgun (WGS) entry which is preliminary data.</text>
</comment>
<gene>
    <name evidence="2" type="ORF">CDAR_569221</name>
</gene>
<dbReference type="Proteomes" id="UP001054837">
    <property type="component" value="Unassembled WGS sequence"/>
</dbReference>
<keyword evidence="3" id="KW-1185">Reference proteome</keyword>
<feature type="region of interest" description="Disordered" evidence="1">
    <location>
        <begin position="1"/>
        <end position="24"/>
    </location>
</feature>
<name>A0AAV4NPD0_9ARAC</name>
<proteinExistence type="predicted"/>
<accession>A0AAV4NPD0</accession>
<evidence type="ECO:0000313" key="2">
    <source>
        <dbReference type="EMBL" id="GIX86254.1"/>
    </source>
</evidence>
<organism evidence="2 3">
    <name type="scientific">Caerostris darwini</name>
    <dbReference type="NCBI Taxonomy" id="1538125"/>
    <lineage>
        <taxon>Eukaryota</taxon>
        <taxon>Metazoa</taxon>
        <taxon>Ecdysozoa</taxon>
        <taxon>Arthropoda</taxon>
        <taxon>Chelicerata</taxon>
        <taxon>Arachnida</taxon>
        <taxon>Araneae</taxon>
        <taxon>Araneomorphae</taxon>
        <taxon>Entelegynae</taxon>
        <taxon>Araneoidea</taxon>
        <taxon>Araneidae</taxon>
        <taxon>Caerostris</taxon>
    </lineage>
</organism>
<dbReference type="EMBL" id="BPLQ01001872">
    <property type="protein sequence ID" value="GIX86254.1"/>
    <property type="molecule type" value="Genomic_DNA"/>
</dbReference>
<dbReference type="AlphaFoldDB" id="A0AAV4NPD0"/>
<reference evidence="2 3" key="1">
    <citation type="submission" date="2021-06" db="EMBL/GenBank/DDBJ databases">
        <title>Caerostris darwini draft genome.</title>
        <authorList>
            <person name="Kono N."/>
            <person name="Arakawa K."/>
        </authorList>
    </citation>
    <scope>NUCLEOTIDE SEQUENCE [LARGE SCALE GENOMIC DNA]</scope>
</reference>